<accession>A0ACC2FWM4</accession>
<gene>
    <name evidence="1" type="ORF">DPEC_G00247010</name>
</gene>
<dbReference type="Proteomes" id="UP001157502">
    <property type="component" value="Chromosome 21"/>
</dbReference>
<comment type="caution">
    <text evidence="1">The sequence shown here is derived from an EMBL/GenBank/DDBJ whole genome shotgun (WGS) entry which is preliminary data.</text>
</comment>
<keyword evidence="2" id="KW-1185">Reference proteome</keyword>
<evidence type="ECO:0000313" key="2">
    <source>
        <dbReference type="Proteomes" id="UP001157502"/>
    </source>
</evidence>
<organism evidence="1 2">
    <name type="scientific">Dallia pectoralis</name>
    <name type="common">Alaska blackfish</name>
    <dbReference type="NCBI Taxonomy" id="75939"/>
    <lineage>
        <taxon>Eukaryota</taxon>
        <taxon>Metazoa</taxon>
        <taxon>Chordata</taxon>
        <taxon>Craniata</taxon>
        <taxon>Vertebrata</taxon>
        <taxon>Euteleostomi</taxon>
        <taxon>Actinopterygii</taxon>
        <taxon>Neopterygii</taxon>
        <taxon>Teleostei</taxon>
        <taxon>Protacanthopterygii</taxon>
        <taxon>Esociformes</taxon>
        <taxon>Umbridae</taxon>
        <taxon>Dallia</taxon>
    </lineage>
</organism>
<proteinExistence type="predicted"/>
<sequence length="73" mass="7941">MTLGSGLGRWTVPLLRLSFLPSAGPVPAADPGIQHQHHQQHQNGRWSGLLTGPAPPPPAPPQHPEEAWRRDPH</sequence>
<evidence type="ECO:0000313" key="1">
    <source>
        <dbReference type="EMBL" id="KAJ7995672.1"/>
    </source>
</evidence>
<dbReference type="EMBL" id="CM055748">
    <property type="protein sequence ID" value="KAJ7995672.1"/>
    <property type="molecule type" value="Genomic_DNA"/>
</dbReference>
<name>A0ACC2FWM4_DALPE</name>
<reference evidence="1" key="1">
    <citation type="submission" date="2021-05" db="EMBL/GenBank/DDBJ databases">
        <authorList>
            <person name="Pan Q."/>
            <person name="Jouanno E."/>
            <person name="Zahm M."/>
            <person name="Klopp C."/>
            <person name="Cabau C."/>
            <person name="Louis A."/>
            <person name="Berthelot C."/>
            <person name="Parey E."/>
            <person name="Roest Crollius H."/>
            <person name="Montfort J."/>
            <person name="Robinson-Rechavi M."/>
            <person name="Bouchez O."/>
            <person name="Lampietro C."/>
            <person name="Lopez Roques C."/>
            <person name="Donnadieu C."/>
            <person name="Postlethwait J."/>
            <person name="Bobe J."/>
            <person name="Dillon D."/>
            <person name="Chandos A."/>
            <person name="von Hippel F."/>
            <person name="Guiguen Y."/>
        </authorList>
    </citation>
    <scope>NUCLEOTIDE SEQUENCE</scope>
    <source>
        <strain evidence="1">YG-Jan2019</strain>
    </source>
</reference>
<protein>
    <submittedName>
        <fullName evidence="1">Uncharacterized protein</fullName>
    </submittedName>
</protein>